<gene>
    <name evidence="1" type="ORF">DBW71_01535</name>
</gene>
<comment type="caution">
    <text evidence="1">The sequence shown here is derived from an EMBL/GenBank/DDBJ whole genome shotgun (WGS) entry which is preliminary data.</text>
</comment>
<protein>
    <submittedName>
        <fullName evidence="1">DUF2093 domain-containing protein</fullName>
    </submittedName>
</protein>
<dbReference type="InterPro" id="IPR018661">
    <property type="entry name" value="DUF2093"/>
</dbReference>
<proteinExistence type="predicted"/>
<name>A0A368DQI3_9PROT</name>
<dbReference type="Pfam" id="PF09866">
    <property type="entry name" value="DUF2093"/>
    <property type="match status" value="1"/>
</dbReference>
<dbReference type="AlphaFoldDB" id="A0A368DQI3"/>
<accession>A0A368DQI3</accession>
<dbReference type="Proteomes" id="UP000253570">
    <property type="component" value="Unassembled WGS sequence"/>
</dbReference>
<evidence type="ECO:0000313" key="1">
    <source>
        <dbReference type="EMBL" id="RCL74108.1"/>
    </source>
</evidence>
<reference evidence="1 2" key="1">
    <citation type="journal article" date="2018" name="Microbiome">
        <title>Fine metagenomic profile of the Mediterranean stratified and mixed water columns revealed by assembly and recruitment.</title>
        <authorList>
            <person name="Haro-Moreno J.M."/>
            <person name="Lopez-Perez M."/>
            <person name="De La Torre J.R."/>
            <person name="Picazo A."/>
            <person name="Camacho A."/>
            <person name="Rodriguez-Valera F."/>
        </authorList>
    </citation>
    <scope>NUCLEOTIDE SEQUENCE [LARGE SCALE GENOMIC DNA]</scope>
    <source>
        <strain evidence="1">MED-G57</strain>
    </source>
</reference>
<organism evidence="1 2">
    <name type="scientific">PS1 clade bacterium</name>
    <dbReference type="NCBI Taxonomy" id="2175152"/>
    <lineage>
        <taxon>Bacteria</taxon>
        <taxon>Pseudomonadati</taxon>
        <taxon>Pseudomonadota</taxon>
        <taxon>Alphaproteobacteria</taxon>
        <taxon>PS1 clade</taxon>
    </lineage>
</organism>
<evidence type="ECO:0000313" key="2">
    <source>
        <dbReference type="Proteomes" id="UP000253570"/>
    </source>
</evidence>
<dbReference type="EMBL" id="QOQD01000003">
    <property type="protein sequence ID" value="RCL74108.1"/>
    <property type="molecule type" value="Genomic_DNA"/>
</dbReference>
<sequence length="71" mass="8231">MNKSIDDKMALLKYRHGEFDVIHDGQYVLCGISGKKIEISDIKYWSVDKQEAYVSPEFALEAYKKKTNTDK</sequence>